<evidence type="ECO:0000256" key="8">
    <source>
        <dbReference type="ARBA" id="ARBA00056181"/>
    </source>
</evidence>
<dbReference type="InterPro" id="IPR038078">
    <property type="entry name" value="PhoU-like_sf"/>
</dbReference>
<comment type="subcellular location">
    <subcellularLocation>
        <location evidence="1">Cytoplasm</location>
    </subcellularLocation>
</comment>
<feature type="domain" description="PhoU" evidence="11">
    <location>
        <begin position="17"/>
        <end position="105"/>
    </location>
</feature>
<accession>A0A832GL22</accession>
<keyword evidence="5" id="KW-0813">Transport</keyword>
<dbReference type="AlphaFoldDB" id="A0A832GL22"/>
<evidence type="ECO:0000256" key="9">
    <source>
        <dbReference type="ARBA" id="ARBA00069911"/>
    </source>
</evidence>
<dbReference type="InterPro" id="IPR028366">
    <property type="entry name" value="PhoU"/>
</dbReference>
<name>A0A832GL22_9BACT</name>
<dbReference type="Pfam" id="PF01895">
    <property type="entry name" value="PhoU"/>
    <property type="match status" value="2"/>
</dbReference>
<evidence type="ECO:0000256" key="10">
    <source>
        <dbReference type="SAM" id="Coils"/>
    </source>
</evidence>
<dbReference type="GO" id="GO:0005737">
    <property type="term" value="C:cytoplasm"/>
    <property type="evidence" value="ECO:0007669"/>
    <property type="project" value="UniProtKB-SubCell"/>
</dbReference>
<reference evidence="12" key="1">
    <citation type="journal article" date="2020" name="mSystems">
        <title>Genome- and Community-Level Interaction Insights into Carbon Utilization and Element Cycling Functions of Hydrothermarchaeota in Hydrothermal Sediment.</title>
        <authorList>
            <person name="Zhou Z."/>
            <person name="Liu Y."/>
            <person name="Xu W."/>
            <person name="Pan J."/>
            <person name="Luo Z.H."/>
            <person name="Li M."/>
        </authorList>
    </citation>
    <scope>NUCLEOTIDE SEQUENCE [LARGE SCALE GENOMIC DNA]</scope>
    <source>
        <strain evidence="12">SpSt-605</strain>
    </source>
</reference>
<evidence type="ECO:0000256" key="1">
    <source>
        <dbReference type="ARBA" id="ARBA00004496"/>
    </source>
</evidence>
<dbReference type="Gene3D" id="1.20.58.220">
    <property type="entry name" value="Phosphate transport system protein phou homolog 2, domain 2"/>
    <property type="match status" value="3"/>
</dbReference>
<keyword evidence="10" id="KW-0175">Coiled coil</keyword>
<dbReference type="InterPro" id="IPR026022">
    <property type="entry name" value="PhoU_dom"/>
</dbReference>
<proteinExistence type="inferred from homology"/>
<keyword evidence="7" id="KW-0592">Phosphate transport</keyword>
<comment type="subunit">
    <text evidence="4">Homodimer.</text>
</comment>
<comment type="similarity">
    <text evidence="3">Belongs to the UPF0111 family.</text>
</comment>
<evidence type="ECO:0000313" key="12">
    <source>
        <dbReference type="EMBL" id="HGV55248.1"/>
    </source>
</evidence>
<dbReference type="PANTHER" id="PTHR42930:SF3">
    <property type="entry name" value="PHOSPHATE-SPECIFIC TRANSPORT SYSTEM ACCESSORY PROTEIN PHOU"/>
    <property type="match status" value="1"/>
</dbReference>
<dbReference type="GO" id="GO:0006817">
    <property type="term" value="P:phosphate ion transport"/>
    <property type="evidence" value="ECO:0007669"/>
    <property type="project" value="UniProtKB-KW"/>
</dbReference>
<dbReference type="Pfam" id="PF01865">
    <property type="entry name" value="PhoU_div"/>
    <property type="match status" value="1"/>
</dbReference>
<comment type="caution">
    <text evidence="12">The sequence shown here is derived from an EMBL/GenBank/DDBJ whole genome shotgun (WGS) entry which is preliminary data.</text>
</comment>
<comment type="similarity">
    <text evidence="2">Belongs to the PhoU family.</text>
</comment>
<protein>
    <recommendedName>
        <fullName evidence="9">Phosphate-specific transport system accessory protein PhoU homolog</fullName>
    </recommendedName>
</protein>
<dbReference type="GO" id="GO:0045936">
    <property type="term" value="P:negative regulation of phosphate metabolic process"/>
    <property type="evidence" value="ECO:0007669"/>
    <property type="project" value="InterPro"/>
</dbReference>
<evidence type="ECO:0000256" key="7">
    <source>
        <dbReference type="ARBA" id="ARBA00022592"/>
    </source>
</evidence>
<feature type="domain" description="PhoU" evidence="11">
    <location>
        <begin position="125"/>
        <end position="208"/>
    </location>
</feature>
<evidence type="ECO:0000256" key="3">
    <source>
        <dbReference type="ARBA" id="ARBA00008591"/>
    </source>
</evidence>
<dbReference type="PANTHER" id="PTHR42930">
    <property type="entry name" value="PHOSPHATE-SPECIFIC TRANSPORT SYSTEM ACCESSORY PROTEIN PHOU"/>
    <property type="match status" value="1"/>
</dbReference>
<dbReference type="InterPro" id="IPR018445">
    <property type="entry name" value="Put_Phosphate_transp_reg"/>
</dbReference>
<dbReference type="NCBIfam" id="TIGR02135">
    <property type="entry name" value="phoU_full"/>
    <property type="match status" value="1"/>
</dbReference>
<evidence type="ECO:0000256" key="6">
    <source>
        <dbReference type="ARBA" id="ARBA00022490"/>
    </source>
</evidence>
<dbReference type="FunFam" id="1.20.58.220:FF:000004">
    <property type="entry name" value="Phosphate-specific transport system accessory protein PhoU"/>
    <property type="match status" value="1"/>
</dbReference>
<keyword evidence="6" id="KW-0963">Cytoplasm</keyword>
<organism evidence="12">
    <name type="scientific">Caldimicrobium thiodismutans</name>
    <dbReference type="NCBI Taxonomy" id="1653476"/>
    <lineage>
        <taxon>Bacteria</taxon>
        <taxon>Pseudomonadati</taxon>
        <taxon>Thermodesulfobacteriota</taxon>
        <taxon>Thermodesulfobacteria</taxon>
        <taxon>Thermodesulfobacteriales</taxon>
        <taxon>Thermodesulfobacteriaceae</taxon>
        <taxon>Caldimicrobium</taxon>
    </lineage>
</organism>
<feature type="coiled-coil region" evidence="10">
    <location>
        <begin position="264"/>
        <end position="291"/>
    </location>
</feature>
<evidence type="ECO:0000259" key="11">
    <source>
        <dbReference type="Pfam" id="PF01895"/>
    </source>
</evidence>
<gene>
    <name evidence="12" type="primary">phoU</name>
    <name evidence="12" type="ORF">ENT73_04080</name>
</gene>
<evidence type="ECO:0000256" key="4">
    <source>
        <dbReference type="ARBA" id="ARBA00011738"/>
    </source>
</evidence>
<dbReference type="GO" id="GO:0030643">
    <property type="term" value="P:intracellular phosphate ion homeostasis"/>
    <property type="evidence" value="ECO:0007669"/>
    <property type="project" value="InterPro"/>
</dbReference>
<sequence>MVRIALNKELRFLHTLLLDMARAVAEMISAVIRSLKEKDRALAESIIQYDEQIDYYDHMIHVYAFEILALQQPVARDLRMVISALDISRNLERLADQGVNIAEMVLELAEEKNGLQELCELELLPMAKEALQMLEGSINAFVKEDVALARRIIVRDEIVDQMKADLRKKIEACLESYPKLLRTGIDYLLVVENLERVADLACNICESVIFVAEGSYLKAEPIEKEAMVPLERLEESHTFQLLKRHARLIIECLERLPLSLEAYLDGDEERLREISKDIKDIEKEADRLKANIRGHLPKGLILPVEKFELFLYLKEQDALADLGEELLKLLVLRKVSLSDELKKELNHLLERSLRPVSFFEELVTQAFRYITTWDEEARERAKNLVREVRQSQYLTEELAFKLKEKIYQEVSDVRDFLHLLEIVDTIASLSSHAENTADLLRAMIAR</sequence>
<evidence type="ECO:0000256" key="5">
    <source>
        <dbReference type="ARBA" id="ARBA00022448"/>
    </source>
</evidence>
<comment type="function">
    <text evidence="8">Plays a role in the regulation of phosphate uptake.</text>
</comment>
<evidence type="ECO:0000256" key="2">
    <source>
        <dbReference type="ARBA" id="ARBA00008107"/>
    </source>
</evidence>
<dbReference type="EMBL" id="DSZU01000069">
    <property type="protein sequence ID" value="HGV55248.1"/>
    <property type="molecule type" value="Genomic_DNA"/>
</dbReference>
<dbReference type="SUPFAM" id="SSF109755">
    <property type="entry name" value="PhoU-like"/>
    <property type="match status" value="1"/>
</dbReference>